<evidence type="ECO:0000256" key="6">
    <source>
        <dbReference type="ARBA" id="ARBA00023002"/>
    </source>
</evidence>
<dbReference type="InterPro" id="IPR012131">
    <property type="entry name" value="Hstdl_DH"/>
</dbReference>
<feature type="binding site" evidence="8">
    <location>
        <position position="251"/>
    </location>
    <ligand>
        <name>substrate</name>
    </ligand>
</feature>
<comment type="catalytic activity">
    <reaction evidence="7 8">
        <text>L-histidinol + 2 NAD(+) + H2O = L-histidine + 2 NADH + 3 H(+)</text>
        <dbReference type="Rhea" id="RHEA:20641"/>
        <dbReference type="ChEBI" id="CHEBI:15377"/>
        <dbReference type="ChEBI" id="CHEBI:15378"/>
        <dbReference type="ChEBI" id="CHEBI:57540"/>
        <dbReference type="ChEBI" id="CHEBI:57595"/>
        <dbReference type="ChEBI" id="CHEBI:57699"/>
        <dbReference type="ChEBI" id="CHEBI:57945"/>
        <dbReference type="EC" id="1.1.1.23"/>
    </reaction>
</comment>
<dbReference type="PIRSF" id="PIRSF000099">
    <property type="entry name" value="Histidinol_dh"/>
    <property type="match status" value="1"/>
</dbReference>
<evidence type="ECO:0000256" key="3">
    <source>
        <dbReference type="ARBA" id="ARBA00012965"/>
    </source>
</evidence>
<feature type="binding site" evidence="8">
    <location>
        <position position="254"/>
    </location>
    <ligand>
        <name>substrate</name>
    </ligand>
</feature>
<protein>
    <recommendedName>
        <fullName evidence="3 8">Histidinol dehydrogenase</fullName>
        <shortName evidence="8">HDH</shortName>
        <ecNumber evidence="3 8">1.1.1.23</ecNumber>
    </recommendedName>
</protein>
<keyword evidence="8" id="KW-0368">Histidine biosynthesis</keyword>
<comment type="cofactor">
    <cofactor evidence="8">
        <name>Zn(2+)</name>
        <dbReference type="ChEBI" id="CHEBI:29105"/>
    </cofactor>
    <text evidence="8">Binds 1 zinc ion per subunit.</text>
</comment>
<feature type="binding site" evidence="8">
    <location>
        <position position="407"/>
    </location>
    <ligand>
        <name>substrate</name>
    </ligand>
</feature>
<feature type="binding site" evidence="8">
    <location>
        <position position="121"/>
    </location>
    <ligand>
        <name>NAD(+)</name>
        <dbReference type="ChEBI" id="CHEBI:57540"/>
    </ligand>
</feature>
<comment type="function">
    <text evidence="1 8">Catalyzes the sequential NAD-dependent oxidations of L-histidinol to L-histidinaldehyde and then to L-histidine.</text>
</comment>
<feature type="binding site" evidence="8">
    <location>
        <position position="353"/>
    </location>
    <ligand>
        <name>Zn(2+)</name>
        <dbReference type="ChEBI" id="CHEBI:29105"/>
    </ligand>
</feature>
<dbReference type="Pfam" id="PF00815">
    <property type="entry name" value="Histidinol_dh"/>
    <property type="match status" value="1"/>
</dbReference>
<feature type="binding site" evidence="8">
    <location>
        <position position="183"/>
    </location>
    <ligand>
        <name>NAD(+)</name>
        <dbReference type="ChEBI" id="CHEBI:57540"/>
    </ligand>
</feature>
<evidence type="ECO:0000256" key="7">
    <source>
        <dbReference type="ARBA" id="ARBA00049489"/>
    </source>
</evidence>
<comment type="similarity">
    <text evidence="2 8 9 10">Belongs to the histidinol dehydrogenase family.</text>
</comment>
<keyword evidence="8" id="KW-0028">Amino-acid biosynthesis</keyword>
<dbReference type="Gene3D" id="1.20.5.1300">
    <property type="match status" value="1"/>
</dbReference>
<accession>A0ABV6LSU5</accession>
<dbReference type="PROSITE" id="PS00611">
    <property type="entry name" value="HISOL_DEHYDROGENASE"/>
    <property type="match status" value="1"/>
</dbReference>
<keyword evidence="5 8" id="KW-0862">Zinc</keyword>
<dbReference type="EMBL" id="JBHLTP010000013">
    <property type="protein sequence ID" value="MFC0525491.1"/>
    <property type="molecule type" value="Genomic_DNA"/>
</dbReference>
<comment type="pathway">
    <text evidence="8">Amino-acid biosynthesis; L-histidine biosynthesis; L-histidine from 5-phospho-alpha-D-ribose 1-diphosphate: step 9/9.</text>
</comment>
<dbReference type="GO" id="GO:0004399">
    <property type="term" value="F:histidinol dehydrogenase activity"/>
    <property type="evidence" value="ECO:0007669"/>
    <property type="project" value="UniProtKB-EC"/>
</dbReference>
<feature type="binding site" evidence="8">
    <location>
        <position position="412"/>
    </location>
    <ligand>
        <name>substrate</name>
    </ligand>
</feature>
<gene>
    <name evidence="8 11" type="primary">hisD</name>
    <name evidence="11" type="ORF">ACFFGV_18050</name>
</gene>
<evidence type="ECO:0000256" key="8">
    <source>
        <dbReference type="HAMAP-Rule" id="MF_01024"/>
    </source>
</evidence>
<feature type="active site" description="Proton acceptor" evidence="8">
    <location>
        <position position="320"/>
    </location>
</feature>
<feature type="binding site" evidence="8">
    <location>
        <position position="229"/>
    </location>
    <ligand>
        <name>substrate</name>
    </ligand>
</feature>
<evidence type="ECO:0000313" key="11">
    <source>
        <dbReference type="EMBL" id="MFC0525491.1"/>
    </source>
</evidence>
<sequence>MKILTPNELASIERSVDSGTKEQQQIVQSIIADVRERGDEALLEYTKQLDGASLQQLRVTQEEFVEARQSMQQYDIDILQEAALNIRRFHEKQQRPSWFDTQKDGTMLGQKVTPLSAVGVYVPGGTAAYPSSVFMNVLPAVVAGVERIVMVSPASKEGTLPAEVLVAAEIAGVEEIYKLGGAQAVAGLAYGTESVPAVDKIVGPGNVFVALAKRAVYGDVDIDMVAGPSEIVVLADDTARASDVAADLLSQAEHDERSSSILVTTSLQVANKVREEVDKQLETLPRRAIAAKSVEDYGGIILCNSMESAIDVVNSIAPEHLEVMVEEPMSLVGSIKHAGAIFLGRYSAEPVGDYFAGPNHVLPTSGTARFSSPLNVDDFVKKSSVIYYSKQALETNGDKIARFARLEGLEGHARAIEQRKDDSQ</sequence>
<organism evidence="11 12">
    <name type="scientific">Pontibacillus salicampi</name>
    <dbReference type="NCBI Taxonomy" id="1449801"/>
    <lineage>
        <taxon>Bacteria</taxon>
        <taxon>Bacillati</taxon>
        <taxon>Bacillota</taxon>
        <taxon>Bacilli</taxon>
        <taxon>Bacillales</taxon>
        <taxon>Bacillaceae</taxon>
        <taxon>Pontibacillus</taxon>
    </lineage>
</organism>
<keyword evidence="8" id="KW-0520">NAD</keyword>
<dbReference type="PANTHER" id="PTHR21256:SF2">
    <property type="entry name" value="HISTIDINE BIOSYNTHESIS TRIFUNCTIONAL PROTEIN"/>
    <property type="match status" value="1"/>
</dbReference>
<dbReference type="HAMAP" id="MF_01024">
    <property type="entry name" value="HisD"/>
    <property type="match status" value="1"/>
</dbReference>
<dbReference type="InterPro" id="IPR022695">
    <property type="entry name" value="Histidinol_DH_monofunct"/>
</dbReference>
<evidence type="ECO:0000256" key="2">
    <source>
        <dbReference type="ARBA" id="ARBA00010178"/>
    </source>
</evidence>
<dbReference type="InterPro" id="IPR001692">
    <property type="entry name" value="Histidinol_DH_CS"/>
</dbReference>
<keyword evidence="12" id="KW-1185">Reference proteome</keyword>
<dbReference type="PRINTS" id="PR00083">
    <property type="entry name" value="HOLDHDRGNASE"/>
</dbReference>
<dbReference type="PANTHER" id="PTHR21256">
    <property type="entry name" value="HISTIDINOL DEHYDROGENASE HDH"/>
    <property type="match status" value="1"/>
</dbReference>
<feature type="binding site" evidence="8">
    <location>
        <position position="254"/>
    </location>
    <ligand>
        <name>Zn(2+)</name>
        <dbReference type="ChEBI" id="CHEBI:29105"/>
    </ligand>
</feature>
<evidence type="ECO:0000313" key="12">
    <source>
        <dbReference type="Proteomes" id="UP001589836"/>
    </source>
</evidence>
<evidence type="ECO:0000256" key="1">
    <source>
        <dbReference type="ARBA" id="ARBA00003850"/>
    </source>
</evidence>
<evidence type="ECO:0000256" key="4">
    <source>
        <dbReference type="ARBA" id="ARBA00022723"/>
    </source>
</evidence>
<dbReference type="Proteomes" id="UP001589836">
    <property type="component" value="Unassembled WGS sequence"/>
</dbReference>
<feature type="active site" description="Proton acceptor" evidence="8">
    <location>
        <position position="319"/>
    </location>
</feature>
<feature type="binding site" evidence="8">
    <location>
        <position position="353"/>
    </location>
    <ligand>
        <name>substrate</name>
    </ligand>
</feature>
<comment type="caution">
    <text evidence="11">The sequence shown here is derived from an EMBL/GenBank/DDBJ whole genome shotgun (WGS) entry which is preliminary data.</text>
</comment>
<feature type="binding site" evidence="8">
    <location>
        <position position="206"/>
    </location>
    <ligand>
        <name>NAD(+)</name>
        <dbReference type="ChEBI" id="CHEBI:57540"/>
    </ligand>
</feature>
<name>A0ABV6LSU5_9BACI</name>
<dbReference type="EC" id="1.1.1.23" evidence="3 8"/>
<evidence type="ECO:0000256" key="9">
    <source>
        <dbReference type="PIRNR" id="PIRNR000099"/>
    </source>
</evidence>
<feature type="binding site" evidence="8">
    <location>
        <position position="251"/>
    </location>
    <ligand>
        <name>Zn(2+)</name>
        <dbReference type="ChEBI" id="CHEBI:29105"/>
    </ligand>
</feature>
<reference evidence="11 12" key="1">
    <citation type="submission" date="2024-09" db="EMBL/GenBank/DDBJ databases">
        <authorList>
            <person name="Sun Q."/>
            <person name="Mori K."/>
        </authorList>
    </citation>
    <scope>NUCLEOTIDE SEQUENCE [LARGE SCALE GENOMIC DNA]</scope>
    <source>
        <strain evidence="11 12">NCAIM B.02529</strain>
    </source>
</reference>
<dbReference type="NCBIfam" id="TIGR00069">
    <property type="entry name" value="hisD"/>
    <property type="match status" value="1"/>
</dbReference>
<dbReference type="SUPFAM" id="SSF53720">
    <property type="entry name" value="ALDH-like"/>
    <property type="match status" value="1"/>
</dbReference>
<dbReference type="Gene3D" id="3.40.50.1980">
    <property type="entry name" value="Nitrogenase molybdenum iron protein domain"/>
    <property type="match status" value="2"/>
</dbReference>
<feature type="binding site" evidence="8">
    <location>
        <position position="412"/>
    </location>
    <ligand>
        <name>Zn(2+)</name>
        <dbReference type="ChEBI" id="CHEBI:29105"/>
    </ligand>
</feature>
<keyword evidence="6 8" id="KW-0560">Oxidoreductase</keyword>
<keyword evidence="4 8" id="KW-0479">Metal-binding</keyword>
<proteinExistence type="inferred from homology"/>
<dbReference type="RefSeq" id="WP_377350826.1">
    <property type="nucleotide sequence ID" value="NZ_JBHLTP010000013.1"/>
</dbReference>
<feature type="binding site" evidence="8">
    <location>
        <position position="320"/>
    </location>
    <ligand>
        <name>substrate</name>
    </ligand>
</feature>
<dbReference type="InterPro" id="IPR016161">
    <property type="entry name" value="Ald_DH/histidinol_DH"/>
</dbReference>
<dbReference type="CDD" id="cd06572">
    <property type="entry name" value="Histidinol_dh"/>
    <property type="match status" value="1"/>
</dbReference>
<evidence type="ECO:0000256" key="10">
    <source>
        <dbReference type="RuleBase" id="RU004175"/>
    </source>
</evidence>
<evidence type="ECO:0000256" key="5">
    <source>
        <dbReference type="ARBA" id="ARBA00022833"/>
    </source>
</evidence>